<sequence>MTLTSPTVSTRLRRGLSAVLVAGAAAGMSVAGVGAARAAPVCPTNLNAPVAVSETVAALGETCTQAQFDSLFGRLPAGPLPTNVVMNGQTRPVGAPNPTAMAAAAAVWSGKHFYDGWLNNRVLGGEGVAANVRYGLSAIDRKPVVWIDYSRSGLPFAHDELRRMPNGVYLGYGFLNNVPQVDFWVWR</sequence>
<organism evidence="2 3">
    <name type="scientific">Gordonia rhizosphera NBRC 16068</name>
    <dbReference type="NCBI Taxonomy" id="1108045"/>
    <lineage>
        <taxon>Bacteria</taxon>
        <taxon>Bacillati</taxon>
        <taxon>Actinomycetota</taxon>
        <taxon>Actinomycetes</taxon>
        <taxon>Mycobacteriales</taxon>
        <taxon>Gordoniaceae</taxon>
        <taxon>Gordonia</taxon>
    </lineage>
</organism>
<keyword evidence="1" id="KW-0732">Signal</keyword>
<evidence type="ECO:0000313" key="2">
    <source>
        <dbReference type="EMBL" id="GAB93893.1"/>
    </source>
</evidence>
<proteinExistence type="predicted"/>
<dbReference type="AlphaFoldDB" id="K6VCG8"/>
<protein>
    <recommendedName>
        <fullName evidence="4">CAP domain-containing protein</fullName>
    </recommendedName>
</protein>
<keyword evidence="3" id="KW-1185">Reference proteome</keyword>
<gene>
    <name evidence="2" type="ORF">GORHZ_247_00310</name>
</gene>
<dbReference type="OrthoDB" id="119229at2"/>
<dbReference type="Proteomes" id="UP000008363">
    <property type="component" value="Unassembled WGS sequence"/>
</dbReference>
<dbReference type="STRING" id="1108045.GORHZ_247_00310"/>
<comment type="caution">
    <text evidence="2">The sequence shown here is derived from an EMBL/GenBank/DDBJ whole genome shotgun (WGS) entry which is preliminary data.</text>
</comment>
<dbReference type="RefSeq" id="WP_006339507.1">
    <property type="nucleotide sequence ID" value="NZ_BAHC01000247.1"/>
</dbReference>
<reference evidence="2 3" key="1">
    <citation type="submission" date="2012-08" db="EMBL/GenBank/DDBJ databases">
        <title>Whole genome shotgun sequence of Gordonia rhizosphera NBRC 16068.</title>
        <authorList>
            <person name="Takarada H."/>
            <person name="Isaki S."/>
            <person name="Hosoyama A."/>
            <person name="Tsuchikane K."/>
            <person name="Katsumata H."/>
            <person name="Baba S."/>
            <person name="Ohji S."/>
            <person name="Yamazaki S."/>
            <person name="Fujita N."/>
        </authorList>
    </citation>
    <scope>NUCLEOTIDE SEQUENCE [LARGE SCALE GENOMIC DNA]</scope>
    <source>
        <strain evidence="2 3">NBRC 16068</strain>
    </source>
</reference>
<dbReference type="eggNOG" id="ENOG50302UX">
    <property type="taxonomic scope" value="Bacteria"/>
</dbReference>
<name>K6VCG8_9ACTN</name>
<evidence type="ECO:0008006" key="4">
    <source>
        <dbReference type="Google" id="ProtNLM"/>
    </source>
</evidence>
<accession>K6VCG8</accession>
<evidence type="ECO:0000313" key="3">
    <source>
        <dbReference type="Proteomes" id="UP000008363"/>
    </source>
</evidence>
<dbReference type="EMBL" id="BAHC01000247">
    <property type="protein sequence ID" value="GAB93893.1"/>
    <property type="molecule type" value="Genomic_DNA"/>
</dbReference>
<feature type="signal peptide" evidence="1">
    <location>
        <begin position="1"/>
        <end position="31"/>
    </location>
</feature>
<evidence type="ECO:0000256" key="1">
    <source>
        <dbReference type="SAM" id="SignalP"/>
    </source>
</evidence>
<feature type="chain" id="PRO_5038368259" description="CAP domain-containing protein" evidence="1">
    <location>
        <begin position="32"/>
        <end position="187"/>
    </location>
</feature>